<sequence length="145" mass="16412">MFNPTRDQARLFFIDSWRKHQAKESLTAMEDIAAELIFQHPEYQALLENPEAVDKDFSPEDGQVNPFLHLSLHLAIHEQLSINQPPGIREAYDACLRRHGDDRHAALHDVLDALGETIFAAQRSGQPMDALAYVENVKRRGKGGN</sequence>
<dbReference type="Pfam" id="PF08897">
    <property type="entry name" value="DUF1841"/>
    <property type="match status" value="1"/>
</dbReference>
<organism evidence="1 2">
    <name type="scientific">Uliginosibacterium flavum</name>
    <dbReference type="NCBI Taxonomy" id="1396831"/>
    <lineage>
        <taxon>Bacteria</taxon>
        <taxon>Pseudomonadati</taxon>
        <taxon>Pseudomonadota</taxon>
        <taxon>Betaproteobacteria</taxon>
        <taxon>Rhodocyclales</taxon>
        <taxon>Zoogloeaceae</taxon>
        <taxon>Uliginosibacterium</taxon>
    </lineage>
</organism>
<dbReference type="RefSeq" id="WP_354602061.1">
    <property type="nucleotide sequence ID" value="NZ_JBEWZI010000019.1"/>
</dbReference>
<comment type="caution">
    <text evidence="1">The sequence shown here is derived from an EMBL/GenBank/DDBJ whole genome shotgun (WGS) entry which is preliminary data.</text>
</comment>
<accession>A0ABV2TNV6</accession>
<evidence type="ECO:0000313" key="1">
    <source>
        <dbReference type="EMBL" id="MET7015605.1"/>
    </source>
</evidence>
<protein>
    <submittedName>
        <fullName evidence="1">DUF1841 family protein</fullName>
    </submittedName>
</protein>
<gene>
    <name evidence="1" type="ORF">ABXR19_15555</name>
</gene>
<name>A0ABV2TNV6_9RHOO</name>
<evidence type="ECO:0000313" key="2">
    <source>
        <dbReference type="Proteomes" id="UP001549691"/>
    </source>
</evidence>
<dbReference type="Proteomes" id="UP001549691">
    <property type="component" value="Unassembled WGS sequence"/>
</dbReference>
<proteinExistence type="predicted"/>
<reference evidence="1 2" key="1">
    <citation type="submission" date="2024-07" db="EMBL/GenBank/DDBJ databases">
        <title>Uliginosibacterium flavum JJ3220;KACC:17644.</title>
        <authorList>
            <person name="Kim M.K."/>
        </authorList>
    </citation>
    <scope>NUCLEOTIDE SEQUENCE [LARGE SCALE GENOMIC DNA]</scope>
    <source>
        <strain evidence="1 2">KACC:17644</strain>
    </source>
</reference>
<dbReference type="EMBL" id="JBEWZI010000019">
    <property type="protein sequence ID" value="MET7015605.1"/>
    <property type="molecule type" value="Genomic_DNA"/>
</dbReference>
<dbReference type="InterPro" id="IPR014993">
    <property type="entry name" value="DUF1841"/>
</dbReference>
<keyword evidence="2" id="KW-1185">Reference proteome</keyword>